<dbReference type="InterPro" id="IPR036388">
    <property type="entry name" value="WH-like_DNA-bd_sf"/>
</dbReference>
<sequence>MNPTFHADKPIYSQISDWMKKQMITGEWKGDDKLPSVREMGVMLSVNPNTVSRAYQELERTGYIYAKRGMGSFVTSDKAIFEKLKKELAEEITDRFLEEARSIGLDNEAAIELLTKRSSHHE</sequence>
<dbReference type="Pfam" id="PF00392">
    <property type="entry name" value="GntR"/>
    <property type="match status" value="1"/>
</dbReference>
<dbReference type="Gene3D" id="1.10.10.10">
    <property type="entry name" value="Winged helix-like DNA-binding domain superfamily/Winged helix DNA-binding domain"/>
    <property type="match status" value="1"/>
</dbReference>
<feature type="domain" description="HTH gntR-type" evidence="4">
    <location>
        <begin position="9"/>
        <end position="77"/>
    </location>
</feature>
<keyword evidence="2" id="KW-0238">DNA-binding</keyword>
<comment type="caution">
    <text evidence="5">The sequence shown here is derived from an EMBL/GenBank/DDBJ whole genome shotgun (WGS) entry which is preliminary data.</text>
</comment>
<dbReference type="GO" id="GO:0003677">
    <property type="term" value="F:DNA binding"/>
    <property type="evidence" value="ECO:0007669"/>
    <property type="project" value="UniProtKB-KW"/>
</dbReference>
<dbReference type="PROSITE" id="PS50949">
    <property type="entry name" value="HTH_GNTR"/>
    <property type="match status" value="1"/>
</dbReference>
<proteinExistence type="predicted"/>
<gene>
    <name evidence="5" type="ORF">HB853_10765</name>
</gene>
<dbReference type="CDD" id="cd07377">
    <property type="entry name" value="WHTH_GntR"/>
    <property type="match status" value="1"/>
</dbReference>
<name>A0A7X0T6D4_LISWE</name>
<dbReference type="InterPro" id="IPR036390">
    <property type="entry name" value="WH_DNA-bd_sf"/>
</dbReference>
<accession>A0A7X0T6D4</accession>
<evidence type="ECO:0000313" key="5">
    <source>
        <dbReference type="EMBL" id="MBC1323432.1"/>
    </source>
</evidence>
<dbReference type="InterPro" id="IPR000524">
    <property type="entry name" value="Tscrpt_reg_HTH_GntR"/>
</dbReference>
<dbReference type="SMART" id="SM00345">
    <property type="entry name" value="HTH_GNTR"/>
    <property type="match status" value="1"/>
</dbReference>
<evidence type="ECO:0000259" key="4">
    <source>
        <dbReference type="PROSITE" id="PS50949"/>
    </source>
</evidence>
<dbReference type="PANTHER" id="PTHR38445:SF6">
    <property type="entry name" value="GNTR-FAMILY TRANSCRIPTIONAL REGULATOR"/>
    <property type="match status" value="1"/>
</dbReference>
<dbReference type="AlphaFoldDB" id="A0A7X0T6D4"/>
<dbReference type="EMBL" id="JAAROP010000012">
    <property type="protein sequence ID" value="MBC1323432.1"/>
    <property type="molecule type" value="Genomic_DNA"/>
</dbReference>
<dbReference type="Gene3D" id="1.10.287.2110">
    <property type="match status" value="1"/>
</dbReference>
<evidence type="ECO:0000256" key="3">
    <source>
        <dbReference type="ARBA" id="ARBA00023163"/>
    </source>
</evidence>
<dbReference type="SUPFAM" id="SSF46785">
    <property type="entry name" value="Winged helix' DNA-binding domain"/>
    <property type="match status" value="1"/>
</dbReference>
<keyword evidence="1" id="KW-0805">Transcription regulation</keyword>
<evidence type="ECO:0000256" key="1">
    <source>
        <dbReference type="ARBA" id="ARBA00023015"/>
    </source>
</evidence>
<reference evidence="5 6" key="1">
    <citation type="submission" date="2020-03" db="EMBL/GenBank/DDBJ databases">
        <title>Soil Listeria distribution.</title>
        <authorList>
            <person name="Liao J."/>
            <person name="Wiedmann M."/>
        </authorList>
    </citation>
    <scope>NUCLEOTIDE SEQUENCE [LARGE SCALE GENOMIC DNA]</scope>
    <source>
        <strain evidence="5 6">FSL L7-1829</strain>
    </source>
</reference>
<keyword evidence="3" id="KW-0804">Transcription</keyword>
<dbReference type="PANTHER" id="PTHR38445">
    <property type="entry name" value="HTH-TYPE TRANSCRIPTIONAL REPRESSOR YTRA"/>
    <property type="match status" value="1"/>
</dbReference>
<evidence type="ECO:0000256" key="2">
    <source>
        <dbReference type="ARBA" id="ARBA00023125"/>
    </source>
</evidence>
<evidence type="ECO:0000313" key="6">
    <source>
        <dbReference type="Proteomes" id="UP000522007"/>
    </source>
</evidence>
<dbReference type="Proteomes" id="UP000522007">
    <property type="component" value="Unassembled WGS sequence"/>
</dbReference>
<protein>
    <submittedName>
        <fullName evidence="5">GntR family transcriptional regulator</fullName>
    </submittedName>
</protein>
<organism evidence="5 6">
    <name type="scientific">Listeria welshimeri</name>
    <dbReference type="NCBI Taxonomy" id="1643"/>
    <lineage>
        <taxon>Bacteria</taxon>
        <taxon>Bacillati</taxon>
        <taxon>Bacillota</taxon>
        <taxon>Bacilli</taxon>
        <taxon>Bacillales</taxon>
        <taxon>Listeriaceae</taxon>
        <taxon>Listeria</taxon>
    </lineage>
</organism>
<dbReference type="GO" id="GO:0003700">
    <property type="term" value="F:DNA-binding transcription factor activity"/>
    <property type="evidence" value="ECO:0007669"/>
    <property type="project" value="InterPro"/>
</dbReference>